<dbReference type="Gene3D" id="1.10.287.130">
    <property type="match status" value="1"/>
</dbReference>
<evidence type="ECO:0000259" key="16">
    <source>
        <dbReference type="PROSITE" id="PS50885"/>
    </source>
</evidence>
<keyword evidence="9" id="KW-0418">Kinase</keyword>
<dbReference type="PROSITE" id="PS50885">
    <property type="entry name" value="HAMP"/>
    <property type="match status" value="1"/>
</dbReference>
<evidence type="ECO:0000313" key="17">
    <source>
        <dbReference type="EMBL" id="MBC3796919.1"/>
    </source>
</evidence>
<evidence type="ECO:0000256" key="10">
    <source>
        <dbReference type="ARBA" id="ARBA00022840"/>
    </source>
</evidence>
<dbReference type="InterPro" id="IPR003660">
    <property type="entry name" value="HAMP_dom"/>
</dbReference>
<keyword evidence="8" id="KW-0547">Nucleotide-binding</keyword>
<dbReference type="InterPro" id="IPR003661">
    <property type="entry name" value="HisK_dim/P_dom"/>
</dbReference>
<evidence type="ECO:0000256" key="9">
    <source>
        <dbReference type="ARBA" id="ARBA00022777"/>
    </source>
</evidence>
<dbReference type="InterPro" id="IPR036097">
    <property type="entry name" value="HisK_dim/P_sf"/>
</dbReference>
<gene>
    <name evidence="17" type="ORF">GH807_07645</name>
</gene>
<evidence type="ECO:0000256" key="11">
    <source>
        <dbReference type="ARBA" id="ARBA00022989"/>
    </source>
</evidence>
<feature type="domain" description="HAMP" evidence="16">
    <location>
        <begin position="118"/>
        <end position="170"/>
    </location>
</feature>
<dbReference type="InterPro" id="IPR005467">
    <property type="entry name" value="His_kinase_dom"/>
</dbReference>
<evidence type="ECO:0000256" key="6">
    <source>
        <dbReference type="ARBA" id="ARBA00022679"/>
    </source>
</evidence>
<dbReference type="SUPFAM" id="SSF55874">
    <property type="entry name" value="ATPase domain of HSP90 chaperone/DNA topoisomerase II/histidine kinase"/>
    <property type="match status" value="1"/>
</dbReference>
<dbReference type="EC" id="2.7.13.3" evidence="3"/>
<feature type="transmembrane region" description="Helical" evidence="14">
    <location>
        <begin position="28"/>
        <end position="51"/>
    </location>
</feature>
<dbReference type="InterPro" id="IPR003594">
    <property type="entry name" value="HATPase_dom"/>
</dbReference>
<keyword evidence="4" id="KW-1003">Cell membrane</keyword>
<organism evidence="17 18">
    <name type="scientific">Acetobacterium tundrae</name>
    <dbReference type="NCBI Taxonomy" id="132932"/>
    <lineage>
        <taxon>Bacteria</taxon>
        <taxon>Bacillati</taxon>
        <taxon>Bacillota</taxon>
        <taxon>Clostridia</taxon>
        <taxon>Eubacteriales</taxon>
        <taxon>Eubacteriaceae</taxon>
        <taxon>Acetobacterium</taxon>
    </lineage>
</organism>
<proteinExistence type="predicted"/>
<dbReference type="InterPro" id="IPR036890">
    <property type="entry name" value="HATPase_C_sf"/>
</dbReference>
<dbReference type="SMART" id="SM00304">
    <property type="entry name" value="HAMP"/>
    <property type="match status" value="1"/>
</dbReference>
<evidence type="ECO:0000313" key="18">
    <source>
        <dbReference type="Proteomes" id="UP000653358"/>
    </source>
</evidence>
<dbReference type="SMART" id="SM00387">
    <property type="entry name" value="HATPase_c"/>
    <property type="match status" value="1"/>
</dbReference>
<feature type="domain" description="Histidine kinase" evidence="15">
    <location>
        <begin position="185"/>
        <end position="403"/>
    </location>
</feature>
<dbReference type="CDD" id="cd06225">
    <property type="entry name" value="HAMP"/>
    <property type="match status" value="1"/>
</dbReference>
<evidence type="ECO:0000256" key="2">
    <source>
        <dbReference type="ARBA" id="ARBA00004651"/>
    </source>
</evidence>
<dbReference type="SUPFAM" id="SSF47384">
    <property type="entry name" value="Homodimeric domain of signal transducing histidine kinase"/>
    <property type="match status" value="1"/>
</dbReference>
<comment type="subcellular location">
    <subcellularLocation>
        <location evidence="2">Cell membrane</location>
        <topology evidence="2">Multi-pass membrane protein</topology>
    </subcellularLocation>
</comment>
<dbReference type="Proteomes" id="UP000653358">
    <property type="component" value="Unassembled WGS sequence"/>
</dbReference>
<dbReference type="Gene3D" id="6.10.340.10">
    <property type="match status" value="1"/>
</dbReference>
<protein>
    <recommendedName>
        <fullName evidence="3">histidine kinase</fullName>
        <ecNumber evidence="3">2.7.13.3</ecNumber>
    </recommendedName>
</protein>
<dbReference type="Gene3D" id="3.30.565.10">
    <property type="entry name" value="Histidine kinase-like ATPase, C-terminal domain"/>
    <property type="match status" value="1"/>
</dbReference>
<keyword evidence="11 14" id="KW-1133">Transmembrane helix</keyword>
<comment type="catalytic activity">
    <reaction evidence="1">
        <text>ATP + protein L-histidine = ADP + protein N-phospho-L-histidine.</text>
        <dbReference type="EC" id="2.7.13.3"/>
    </reaction>
</comment>
<reference evidence="17 18" key="1">
    <citation type="journal article" date="2020" name="mSystems">
        <title>Defining Genomic and Predicted Metabolic Features of the Acetobacterium Genus.</title>
        <authorList>
            <person name="Ross D.E."/>
            <person name="Marshall C.W."/>
            <person name="Gulliver D."/>
            <person name="May H.D."/>
            <person name="Norman R.S."/>
        </authorList>
    </citation>
    <scope>NUCLEOTIDE SEQUENCE [LARGE SCALE GENOMIC DNA]</scope>
    <source>
        <strain evidence="17 18">DSM 9173</strain>
    </source>
</reference>
<evidence type="ECO:0000256" key="7">
    <source>
        <dbReference type="ARBA" id="ARBA00022692"/>
    </source>
</evidence>
<keyword evidence="13 14" id="KW-0472">Membrane</keyword>
<dbReference type="CDD" id="cd00082">
    <property type="entry name" value="HisKA"/>
    <property type="match status" value="1"/>
</dbReference>
<accession>A0ABR6WK84</accession>
<keyword evidence="6" id="KW-0808">Transferase</keyword>
<evidence type="ECO:0000256" key="13">
    <source>
        <dbReference type="ARBA" id="ARBA00023136"/>
    </source>
</evidence>
<evidence type="ECO:0000256" key="3">
    <source>
        <dbReference type="ARBA" id="ARBA00012438"/>
    </source>
</evidence>
<dbReference type="PANTHER" id="PTHR45528:SF1">
    <property type="entry name" value="SENSOR HISTIDINE KINASE CPXA"/>
    <property type="match status" value="1"/>
</dbReference>
<comment type="caution">
    <text evidence="17">The sequence shown here is derived from an EMBL/GenBank/DDBJ whole genome shotgun (WGS) entry which is preliminary data.</text>
</comment>
<dbReference type="Pfam" id="PF00672">
    <property type="entry name" value="HAMP"/>
    <property type="match status" value="1"/>
</dbReference>
<evidence type="ECO:0000256" key="4">
    <source>
        <dbReference type="ARBA" id="ARBA00022475"/>
    </source>
</evidence>
<dbReference type="PANTHER" id="PTHR45528">
    <property type="entry name" value="SENSOR HISTIDINE KINASE CPXA"/>
    <property type="match status" value="1"/>
</dbReference>
<keyword evidence="5" id="KW-0597">Phosphoprotein</keyword>
<evidence type="ECO:0000256" key="14">
    <source>
        <dbReference type="SAM" id="Phobius"/>
    </source>
</evidence>
<keyword evidence="12" id="KW-0902">Two-component regulatory system</keyword>
<evidence type="ECO:0000256" key="12">
    <source>
        <dbReference type="ARBA" id="ARBA00023012"/>
    </source>
</evidence>
<name>A0ABR6WK84_9FIRM</name>
<keyword evidence="7 14" id="KW-0812">Transmembrane</keyword>
<sequence>MGCGIQMGEIRSGIWRKFRFKNMTISQAFMFLTVLTLLAATIALMLELAVFEHIRNNIMAPYLEEYEIAPGYNTQVLKTELVGMDAVWIDWMSNVQMVTVIITIGGLIGGEALIFYRLKLKKPLRILDEASQKIAKNDLDFQVIYNSEDEMGKLCRSFEIMRASLEENNRQMWRTMDERKRLNAAFAHDLRTPLTVLRGYTDFLVKYLPQNKISRDKQMLTVQTMSEHIDRLENYVTSMNTLQKLEDVMVYPQKVTMEVFIVQLQESAQILGRAKGLKVSFLNNAKEAYTDIDPEIVMQVYENLVSNGVRFAENKLTIGFEAKQNFFTIRVMDDGSGFEKHELKKVSDPFYIGKTEKLAKAENHFGLGLHICKILCEKHGGLLIIKNDISGGGSVTAKFSGNINHSVCL</sequence>
<evidence type="ECO:0000259" key="15">
    <source>
        <dbReference type="PROSITE" id="PS50109"/>
    </source>
</evidence>
<dbReference type="EMBL" id="WJBB01000007">
    <property type="protein sequence ID" value="MBC3796919.1"/>
    <property type="molecule type" value="Genomic_DNA"/>
</dbReference>
<dbReference type="Pfam" id="PF00512">
    <property type="entry name" value="HisKA"/>
    <property type="match status" value="1"/>
</dbReference>
<evidence type="ECO:0000256" key="5">
    <source>
        <dbReference type="ARBA" id="ARBA00022553"/>
    </source>
</evidence>
<evidence type="ECO:0000256" key="1">
    <source>
        <dbReference type="ARBA" id="ARBA00000085"/>
    </source>
</evidence>
<keyword evidence="10" id="KW-0067">ATP-binding</keyword>
<keyword evidence="18" id="KW-1185">Reference proteome</keyword>
<dbReference type="PROSITE" id="PS50109">
    <property type="entry name" value="HIS_KIN"/>
    <property type="match status" value="1"/>
</dbReference>
<dbReference type="InterPro" id="IPR050398">
    <property type="entry name" value="HssS/ArlS-like"/>
</dbReference>
<evidence type="ECO:0000256" key="8">
    <source>
        <dbReference type="ARBA" id="ARBA00022741"/>
    </source>
</evidence>
<dbReference type="SUPFAM" id="SSF158472">
    <property type="entry name" value="HAMP domain-like"/>
    <property type="match status" value="1"/>
</dbReference>
<feature type="transmembrane region" description="Helical" evidence="14">
    <location>
        <begin position="95"/>
        <end position="116"/>
    </location>
</feature>
<dbReference type="Pfam" id="PF02518">
    <property type="entry name" value="HATPase_c"/>
    <property type="match status" value="1"/>
</dbReference>
<dbReference type="SMART" id="SM00388">
    <property type="entry name" value="HisKA"/>
    <property type="match status" value="1"/>
</dbReference>